<dbReference type="CDD" id="cd02522">
    <property type="entry name" value="GT_2_like_a"/>
    <property type="match status" value="1"/>
</dbReference>
<reference evidence="9" key="1">
    <citation type="submission" date="2016-10" db="EMBL/GenBank/DDBJ databases">
        <authorList>
            <person name="Varghese N."/>
            <person name="Submissions S."/>
        </authorList>
    </citation>
    <scope>NUCLEOTIDE SEQUENCE [LARGE SCALE GENOMIC DNA]</scope>
    <source>
        <strain evidence="9">LMG 24016</strain>
    </source>
</reference>
<evidence type="ECO:0000313" key="9">
    <source>
        <dbReference type="Proteomes" id="UP000243606"/>
    </source>
</evidence>
<protein>
    <submittedName>
        <fullName evidence="8">Transferase 2, rSAM/selenodomain-associated</fullName>
    </submittedName>
</protein>
<dbReference type="EMBL" id="FOQL01000001">
    <property type="protein sequence ID" value="SFH84290.1"/>
    <property type="molecule type" value="Genomic_DNA"/>
</dbReference>
<accession>A0A1I3DBZ7</accession>
<comment type="subcellular location">
    <subcellularLocation>
        <location evidence="1">Cell membrane</location>
    </subcellularLocation>
</comment>
<dbReference type="STRING" id="425504.SAMN05216206_0452"/>
<evidence type="ECO:0000313" key="8">
    <source>
        <dbReference type="EMBL" id="SFH84290.1"/>
    </source>
</evidence>
<dbReference type="SUPFAM" id="SSF53448">
    <property type="entry name" value="Nucleotide-diphospho-sugar transferases"/>
    <property type="match status" value="1"/>
</dbReference>
<keyword evidence="9" id="KW-1185">Reference proteome</keyword>
<gene>
    <name evidence="8" type="ORF">SAMN05216206_0452</name>
</gene>
<evidence type="ECO:0000256" key="4">
    <source>
        <dbReference type="ARBA" id="ARBA00022676"/>
    </source>
</evidence>
<dbReference type="InterPro" id="IPR026461">
    <property type="entry name" value="Trfase_2_rSAM/seldom_assoc"/>
</dbReference>
<evidence type="ECO:0000256" key="3">
    <source>
        <dbReference type="ARBA" id="ARBA00022519"/>
    </source>
</evidence>
<evidence type="ECO:0000256" key="2">
    <source>
        <dbReference type="ARBA" id="ARBA00022475"/>
    </source>
</evidence>
<dbReference type="PANTHER" id="PTHR43646:SF2">
    <property type="entry name" value="GLYCOSYLTRANSFERASE 2-LIKE DOMAIN-CONTAINING PROTEIN"/>
    <property type="match status" value="1"/>
</dbReference>
<proteinExistence type="predicted"/>
<dbReference type="RefSeq" id="WP_090239005.1">
    <property type="nucleotide sequence ID" value="NZ_FOQL01000001.1"/>
</dbReference>
<keyword evidence="5 8" id="KW-0808">Transferase</keyword>
<dbReference type="PANTHER" id="PTHR43646">
    <property type="entry name" value="GLYCOSYLTRANSFERASE"/>
    <property type="match status" value="1"/>
</dbReference>
<dbReference type="NCBIfam" id="TIGR04283">
    <property type="entry name" value="glyco_like_mftF"/>
    <property type="match status" value="1"/>
</dbReference>
<keyword evidence="3" id="KW-0997">Cell inner membrane</keyword>
<keyword evidence="4" id="KW-0328">Glycosyltransferase</keyword>
<feature type="domain" description="Glycosyltransferase 2-like" evidence="7">
    <location>
        <begin position="6"/>
        <end position="125"/>
    </location>
</feature>
<dbReference type="GO" id="GO:0005886">
    <property type="term" value="C:plasma membrane"/>
    <property type="evidence" value="ECO:0007669"/>
    <property type="project" value="UniProtKB-SubCell"/>
</dbReference>
<keyword evidence="6" id="KW-0472">Membrane</keyword>
<evidence type="ECO:0000256" key="1">
    <source>
        <dbReference type="ARBA" id="ARBA00004236"/>
    </source>
</evidence>
<dbReference type="Proteomes" id="UP000243606">
    <property type="component" value="Unassembled WGS sequence"/>
</dbReference>
<dbReference type="InterPro" id="IPR001173">
    <property type="entry name" value="Glyco_trans_2-like"/>
</dbReference>
<name>A0A1I3DBZ7_9PSED</name>
<sequence length="230" mass="25819">MMPLISVVIPVRNEAQSLPILLDDLTALRAAGAELIVVDGGSSDSTCERVLGRVDRLLRTAPGRALQMNAGALAAQGEYLWFVHADTRVSAESVKRLQEALRERPLWGRFDVRLSGTGLPLWVIGWMISLRSRLTGIASGDQGIFVERGRFEALGGYAQIPLMEDLQLCRRLKAQARPCCLRPPLTTSSRRWEQHGIWRTVFLMWRLRAAYYCGASPERLARQYRRGSML</sequence>
<dbReference type="GO" id="GO:0016757">
    <property type="term" value="F:glycosyltransferase activity"/>
    <property type="evidence" value="ECO:0007669"/>
    <property type="project" value="UniProtKB-KW"/>
</dbReference>
<dbReference type="Pfam" id="PF00535">
    <property type="entry name" value="Glycos_transf_2"/>
    <property type="match status" value="1"/>
</dbReference>
<evidence type="ECO:0000256" key="5">
    <source>
        <dbReference type="ARBA" id="ARBA00022679"/>
    </source>
</evidence>
<evidence type="ECO:0000259" key="7">
    <source>
        <dbReference type="Pfam" id="PF00535"/>
    </source>
</evidence>
<dbReference type="Gene3D" id="3.90.550.10">
    <property type="entry name" value="Spore Coat Polysaccharide Biosynthesis Protein SpsA, Chain A"/>
    <property type="match status" value="1"/>
</dbReference>
<organism evidence="8 9">
    <name type="scientific">Pseudomonas guineae</name>
    <dbReference type="NCBI Taxonomy" id="425504"/>
    <lineage>
        <taxon>Bacteria</taxon>
        <taxon>Pseudomonadati</taxon>
        <taxon>Pseudomonadota</taxon>
        <taxon>Gammaproteobacteria</taxon>
        <taxon>Pseudomonadales</taxon>
        <taxon>Pseudomonadaceae</taxon>
        <taxon>Pseudomonas</taxon>
    </lineage>
</organism>
<dbReference type="InterPro" id="IPR029044">
    <property type="entry name" value="Nucleotide-diphossugar_trans"/>
</dbReference>
<dbReference type="OrthoDB" id="5291101at2"/>
<dbReference type="AlphaFoldDB" id="A0A1I3DBZ7"/>
<evidence type="ECO:0000256" key="6">
    <source>
        <dbReference type="ARBA" id="ARBA00023136"/>
    </source>
</evidence>
<keyword evidence="2" id="KW-1003">Cell membrane</keyword>